<evidence type="ECO:0000313" key="3">
    <source>
        <dbReference type="Proteomes" id="UP000265520"/>
    </source>
</evidence>
<name>A0A392T033_9FABA</name>
<feature type="region of interest" description="Disordered" evidence="1">
    <location>
        <begin position="53"/>
        <end position="94"/>
    </location>
</feature>
<feature type="non-terminal residue" evidence="2">
    <location>
        <position position="1"/>
    </location>
</feature>
<dbReference type="AlphaFoldDB" id="A0A392T033"/>
<accession>A0A392T033</accession>
<protein>
    <submittedName>
        <fullName evidence="2">Uncharacterized protein</fullName>
    </submittedName>
</protein>
<keyword evidence="3" id="KW-1185">Reference proteome</keyword>
<reference evidence="2 3" key="1">
    <citation type="journal article" date="2018" name="Front. Plant Sci.">
        <title>Red Clover (Trifolium pratense) and Zigzag Clover (T. medium) - A Picture of Genomic Similarities and Differences.</title>
        <authorList>
            <person name="Dluhosova J."/>
            <person name="Istvanek J."/>
            <person name="Nedelnik J."/>
            <person name="Repkova J."/>
        </authorList>
    </citation>
    <scope>NUCLEOTIDE SEQUENCE [LARGE SCALE GENOMIC DNA]</scope>
    <source>
        <strain evidence="3">cv. 10/8</strain>
        <tissue evidence="2">Leaf</tissue>
    </source>
</reference>
<evidence type="ECO:0000256" key="1">
    <source>
        <dbReference type="SAM" id="MobiDB-lite"/>
    </source>
</evidence>
<sequence length="94" mass="9951">HVPAPFSFKSTKEVPWNYLPIVSVGGEHIANVEPTVDNIAGIGGMTRSGRVFSPNQPNKSIENAPVEPTKGKAAEKVGVEVGQSKKMVPQGEAE</sequence>
<feature type="non-terminal residue" evidence="2">
    <location>
        <position position="94"/>
    </location>
</feature>
<comment type="caution">
    <text evidence="2">The sequence shown here is derived from an EMBL/GenBank/DDBJ whole genome shotgun (WGS) entry which is preliminary data.</text>
</comment>
<evidence type="ECO:0000313" key="2">
    <source>
        <dbReference type="EMBL" id="MCI54349.1"/>
    </source>
</evidence>
<dbReference type="EMBL" id="LXQA010477899">
    <property type="protein sequence ID" value="MCI54349.1"/>
    <property type="molecule type" value="Genomic_DNA"/>
</dbReference>
<proteinExistence type="predicted"/>
<feature type="compositionally biased region" description="Basic and acidic residues" evidence="1">
    <location>
        <begin position="69"/>
        <end position="78"/>
    </location>
</feature>
<organism evidence="2 3">
    <name type="scientific">Trifolium medium</name>
    <dbReference type="NCBI Taxonomy" id="97028"/>
    <lineage>
        <taxon>Eukaryota</taxon>
        <taxon>Viridiplantae</taxon>
        <taxon>Streptophyta</taxon>
        <taxon>Embryophyta</taxon>
        <taxon>Tracheophyta</taxon>
        <taxon>Spermatophyta</taxon>
        <taxon>Magnoliopsida</taxon>
        <taxon>eudicotyledons</taxon>
        <taxon>Gunneridae</taxon>
        <taxon>Pentapetalae</taxon>
        <taxon>rosids</taxon>
        <taxon>fabids</taxon>
        <taxon>Fabales</taxon>
        <taxon>Fabaceae</taxon>
        <taxon>Papilionoideae</taxon>
        <taxon>50 kb inversion clade</taxon>
        <taxon>NPAAA clade</taxon>
        <taxon>Hologalegina</taxon>
        <taxon>IRL clade</taxon>
        <taxon>Trifolieae</taxon>
        <taxon>Trifolium</taxon>
    </lineage>
</organism>
<dbReference type="Proteomes" id="UP000265520">
    <property type="component" value="Unassembled WGS sequence"/>
</dbReference>